<evidence type="ECO:0000256" key="1">
    <source>
        <dbReference type="ARBA" id="ARBA00004123"/>
    </source>
</evidence>
<keyword evidence="2" id="KW-0805">Transcription regulation</keyword>
<proteinExistence type="predicted"/>
<comment type="caution">
    <text evidence="7">The sequence shown here is derived from an EMBL/GenBank/DDBJ whole genome shotgun (WGS) entry which is preliminary data.</text>
</comment>
<reference evidence="7 8" key="1">
    <citation type="journal article" date="2023" name="BMC Biotechnol.">
        <title>Vitis rotundifolia cv Carlos genome sequencing.</title>
        <authorList>
            <person name="Huff M."/>
            <person name="Hulse-Kemp A."/>
            <person name="Scheffler B."/>
            <person name="Youngblood R."/>
            <person name="Simpson S."/>
            <person name="Babiker E."/>
            <person name="Staton M."/>
        </authorList>
    </citation>
    <scope>NUCLEOTIDE SEQUENCE [LARGE SCALE GENOMIC DNA]</scope>
    <source>
        <tissue evidence="7">Leaf</tissue>
    </source>
</reference>
<feature type="compositionally biased region" description="Pro residues" evidence="6">
    <location>
        <begin position="63"/>
        <end position="72"/>
    </location>
</feature>
<feature type="compositionally biased region" description="Basic and acidic residues" evidence="6">
    <location>
        <begin position="29"/>
        <end position="47"/>
    </location>
</feature>
<keyword evidence="5" id="KW-0539">Nucleus</keyword>
<dbReference type="AlphaFoldDB" id="A0AA39DEE9"/>
<keyword evidence="4" id="KW-0804">Transcription</keyword>
<dbReference type="Proteomes" id="UP001168098">
    <property type="component" value="Unassembled WGS sequence"/>
</dbReference>
<gene>
    <name evidence="7" type="ORF">PVL29_017995</name>
</gene>
<dbReference type="InterPro" id="IPR005508">
    <property type="entry name" value="At2g31720-like"/>
</dbReference>
<protein>
    <recommendedName>
        <fullName evidence="9">B3 domain-containing protein</fullName>
    </recommendedName>
</protein>
<sequence>MITLFGVKLQPNKNEEVKIIRLFGVEMAPNKKEGMKMEPPKEQETKRPERRRSAIKQTRTSSPPLPPAPLPSPLLQTIHDMEGQDQVFITRKILERSDTDPGQNRFFIPKNEVLWEVLSEEERRQVEGGGGVEVMVVDPRGGKHGMRLKKWVSLNKIVLNSGWRKLVDSNDLKAELDCVELWSFRADSKLCFALNVKRQVQ</sequence>
<evidence type="ECO:0000256" key="2">
    <source>
        <dbReference type="ARBA" id="ARBA00023015"/>
    </source>
</evidence>
<dbReference type="Gene3D" id="2.40.330.10">
    <property type="entry name" value="DNA-binding pseudobarrel domain"/>
    <property type="match status" value="1"/>
</dbReference>
<accession>A0AA39DEE9</accession>
<evidence type="ECO:0000313" key="8">
    <source>
        <dbReference type="Proteomes" id="UP001168098"/>
    </source>
</evidence>
<organism evidence="7 8">
    <name type="scientific">Vitis rotundifolia</name>
    <name type="common">Muscadine grape</name>
    <dbReference type="NCBI Taxonomy" id="103349"/>
    <lineage>
        <taxon>Eukaryota</taxon>
        <taxon>Viridiplantae</taxon>
        <taxon>Streptophyta</taxon>
        <taxon>Embryophyta</taxon>
        <taxon>Tracheophyta</taxon>
        <taxon>Spermatophyta</taxon>
        <taxon>Magnoliopsida</taxon>
        <taxon>eudicotyledons</taxon>
        <taxon>Gunneridae</taxon>
        <taxon>Pentapetalae</taxon>
        <taxon>rosids</taxon>
        <taxon>Vitales</taxon>
        <taxon>Vitaceae</taxon>
        <taxon>Viteae</taxon>
        <taxon>Vitis</taxon>
    </lineage>
</organism>
<dbReference type="GO" id="GO:0003677">
    <property type="term" value="F:DNA binding"/>
    <property type="evidence" value="ECO:0007669"/>
    <property type="project" value="UniProtKB-KW"/>
</dbReference>
<evidence type="ECO:0000313" key="7">
    <source>
        <dbReference type="EMBL" id="KAJ9681893.1"/>
    </source>
</evidence>
<dbReference type="InterPro" id="IPR003340">
    <property type="entry name" value="B3_DNA-bd"/>
</dbReference>
<evidence type="ECO:0000256" key="5">
    <source>
        <dbReference type="ARBA" id="ARBA00023242"/>
    </source>
</evidence>
<evidence type="ECO:0000256" key="6">
    <source>
        <dbReference type="SAM" id="MobiDB-lite"/>
    </source>
</evidence>
<keyword evidence="3" id="KW-0238">DNA-binding</keyword>
<dbReference type="GO" id="GO:0005634">
    <property type="term" value="C:nucleus"/>
    <property type="evidence" value="ECO:0007669"/>
    <property type="project" value="UniProtKB-SubCell"/>
</dbReference>
<dbReference type="CDD" id="cd10017">
    <property type="entry name" value="B3_DNA"/>
    <property type="match status" value="1"/>
</dbReference>
<dbReference type="EMBL" id="JARBHA010000014">
    <property type="protein sequence ID" value="KAJ9681893.1"/>
    <property type="molecule type" value="Genomic_DNA"/>
</dbReference>
<dbReference type="SUPFAM" id="SSF101936">
    <property type="entry name" value="DNA-binding pseudobarrel domain"/>
    <property type="match status" value="1"/>
</dbReference>
<dbReference type="InterPro" id="IPR015300">
    <property type="entry name" value="DNA-bd_pseudobarrel_sf"/>
</dbReference>
<evidence type="ECO:0000256" key="3">
    <source>
        <dbReference type="ARBA" id="ARBA00023125"/>
    </source>
</evidence>
<keyword evidence="8" id="KW-1185">Reference proteome</keyword>
<dbReference type="PANTHER" id="PTHR31541:SF25">
    <property type="entry name" value="GAMMA-GLIADIN B"/>
    <property type="match status" value="1"/>
</dbReference>
<comment type="subcellular location">
    <subcellularLocation>
        <location evidence="1">Nucleus</location>
    </subcellularLocation>
</comment>
<dbReference type="PANTHER" id="PTHR31541">
    <property type="entry name" value="B3 DOMAIN PLANT PROTEIN-RELATED"/>
    <property type="match status" value="1"/>
</dbReference>
<name>A0AA39DEE9_VITRO</name>
<evidence type="ECO:0000256" key="4">
    <source>
        <dbReference type="ARBA" id="ARBA00023163"/>
    </source>
</evidence>
<feature type="region of interest" description="Disordered" evidence="6">
    <location>
        <begin position="28"/>
        <end position="74"/>
    </location>
</feature>
<dbReference type="Pfam" id="PF03754">
    <property type="entry name" value="At2g31720-like"/>
    <property type="match status" value="1"/>
</dbReference>
<evidence type="ECO:0008006" key="9">
    <source>
        <dbReference type="Google" id="ProtNLM"/>
    </source>
</evidence>